<evidence type="ECO:0000313" key="2">
    <source>
        <dbReference type="EMBL" id="VYU06319.1"/>
    </source>
</evidence>
<accession>A0A6N3BUH1</accession>
<dbReference type="EMBL" id="CACRUT010000013">
    <property type="protein sequence ID" value="VYU06319.1"/>
    <property type="molecule type" value="Genomic_DNA"/>
</dbReference>
<keyword evidence="1" id="KW-0472">Membrane</keyword>
<feature type="transmembrane region" description="Helical" evidence="1">
    <location>
        <begin position="82"/>
        <end position="101"/>
    </location>
</feature>
<keyword evidence="1" id="KW-0812">Transmembrane</keyword>
<name>A0A6N3BUH1_9BACT</name>
<keyword evidence="1" id="KW-1133">Transmembrane helix</keyword>
<reference evidence="2" key="1">
    <citation type="submission" date="2019-11" db="EMBL/GenBank/DDBJ databases">
        <authorList>
            <person name="Feng L."/>
        </authorList>
    </citation>
    <scope>NUCLEOTIDE SEQUENCE</scope>
    <source>
        <strain evidence="2">PclaraLFYP37</strain>
    </source>
</reference>
<gene>
    <name evidence="2" type="ORF">PCLFYP37_01812</name>
</gene>
<protein>
    <submittedName>
        <fullName evidence="2">Uncharacterized protein</fullName>
    </submittedName>
</protein>
<organism evidence="2">
    <name type="scientific">Paraprevotella clara</name>
    <dbReference type="NCBI Taxonomy" id="454154"/>
    <lineage>
        <taxon>Bacteria</taxon>
        <taxon>Pseudomonadati</taxon>
        <taxon>Bacteroidota</taxon>
        <taxon>Bacteroidia</taxon>
        <taxon>Bacteroidales</taxon>
        <taxon>Prevotellaceae</taxon>
        <taxon>Paraprevotella</taxon>
    </lineage>
</organism>
<dbReference type="RefSeq" id="WP_302584126.1">
    <property type="nucleotide sequence ID" value="NZ_CACRUT010000013.1"/>
</dbReference>
<proteinExistence type="predicted"/>
<sequence length="163" mass="18726">MNRKNTVDYQELLKRYYEGKTTLEEENLLRTHLLSHTEENHADATLFRILAEESQALPPDGMEQRLEAWIDRQPTVPSRKRLFLFWGAAAVAAALLCYVGVTHAPQQHNGLTPQETLIAKKALGSTLKCIETGEQSVLRTHERLKYIKRDIHKNIHELKDMAL</sequence>
<evidence type="ECO:0000256" key="1">
    <source>
        <dbReference type="SAM" id="Phobius"/>
    </source>
</evidence>
<dbReference type="AlphaFoldDB" id="A0A6N3BUH1"/>